<dbReference type="Proteomes" id="UP001597120">
    <property type="component" value="Unassembled WGS sequence"/>
</dbReference>
<dbReference type="PANTHER" id="PTHR43386:SF1">
    <property type="entry name" value="D,D-DIPEPTIDE TRANSPORT SYSTEM PERMEASE PROTEIN DDPC-RELATED"/>
    <property type="match status" value="1"/>
</dbReference>
<dbReference type="InterPro" id="IPR035906">
    <property type="entry name" value="MetI-like_sf"/>
</dbReference>
<dbReference type="RefSeq" id="WP_379286344.1">
    <property type="nucleotide sequence ID" value="NZ_JBHTIU010000012.1"/>
</dbReference>
<evidence type="ECO:0000256" key="5">
    <source>
        <dbReference type="ARBA" id="ARBA00022989"/>
    </source>
</evidence>
<proteinExistence type="inferred from homology"/>
<accession>A0ABW3D8Y3</accession>
<name>A0ABW3D8Y3_9BACL</name>
<dbReference type="InterPro" id="IPR050366">
    <property type="entry name" value="BP-dependent_transpt_permease"/>
</dbReference>
<evidence type="ECO:0000313" key="10">
    <source>
        <dbReference type="Proteomes" id="UP001597120"/>
    </source>
</evidence>
<sequence>MDMKPAPSTNTQVSVTKRSRPSSPWRLALRRLRKNRMAMIGLTVLAFMVLFCFVGPLISSHLTEKVSVANGNKAPNSTHWLGTDKLGRDVLTRTMLAGRISLTVGIAAMFIAVLIGSVLGAIAGYYRGWADSIIMRLADIIYSVPNLPLLILLGAVLSDLKIPAEARIYVVMFILGMLAWATLSRLVRSQVLSLREQEFMQAAEVLGLRDHRKIFRHLLPNTVPIIIVSATLLVASAILAESALSWLGLGVIPPTPSWGNMIQAANNLVDFQLRPWLWIPPGICIFVTVISINLIGDGLRDALDPKMKR</sequence>
<evidence type="ECO:0000256" key="7">
    <source>
        <dbReference type="RuleBase" id="RU363032"/>
    </source>
</evidence>
<reference evidence="10" key="1">
    <citation type="journal article" date="2019" name="Int. J. Syst. Evol. Microbiol.">
        <title>The Global Catalogue of Microorganisms (GCM) 10K type strain sequencing project: providing services to taxonomists for standard genome sequencing and annotation.</title>
        <authorList>
            <consortium name="The Broad Institute Genomics Platform"/>
            <consortium name="The Broad Institute Genome Sequencing Center for Infectious Disease"/>
            <person name="Wu L."/>
            <person name="Ma J."/>
        </authorList>
    </citation>
    <scope>NUCLEOTIDE SEQUENCE [LARGE SCALE GENOMIC DNA]</scope>
    <source>
        <strain evidence="10">CCUG 57263</strain>
    </source>
</reference>
<dbReference type="Pfam" id="PF00528">
    <property type="entry name" value="BPD_transp_1"/>
    <property type="match status" value="1"/>
</dbReference>
<evidence type="ECO:0000256" key="4">
    <source>
        <dbReference type="ARBA" id="ARBA00022692"/>
    </source>
</evidence>
<dbReference type="InterPro" id="IPR053523">
    <property type="entry name" value="Oligopeptide_permease_AppC"/>
</dbReference>
<keyword evidence="10" id="KW-1185">Reference proteome</keyword>
<dbReference type="PROSITE" id="PS50928">
    <property type="entry name" value="ABC_TM1"/>
    <property type="match status" value="1"/>
</dbReference>
<organism evidence="9 10">
    <name type="scientific">Paenibacillus residui</name>
    <dbReference type="NCBI Taxonomy" id="629724"/>
    <lineage>
        <taxon>Bacteria</taxon>
        <taxon>Bacillati</taxon>
        <taxon>Bacillota</taxon>
        <taxon>Bacilli</taxon>
        <taxon>Bacillales</taxon>
        <taxon>Paenibacillaceae</taxon>
        <taxon>Paenibacillus</taxon>
    </lineage>
</organism>
<keyword evidence="4 7" id="KW-0812">Transmembrane</keyword>
<evidence type="ECO:0000256" key="2">
    <source>
        <dbReference type="ARBA" id="ARBA00022448"/>
    </source>
</evidence>
<feature type="domain" description="ABC transmembrane type-1" evidence="8">
    <location>
        <begin position="98"/>
        <end position="296"/>
    </location>
</feature>
<dbReference type="EMBL" id="JBHTIU010000012">
    <property type="protein sequence ID" value="MFD0868400.1"/>
    <property type="molecule type" value="Genomic_DNA"/>
</dbReference>
<evidence type="ECO:0000256" key="1">
    <source>
        <dbReference type="ARBA" id="ARBA00004651"/>
    </source>
</evidence>
<feature type="transmembrane region" description="Helical" evidence="7">
    <location>
        <begin position="100"/>
        <end position="125"/>
    </location>
</feature>
<evidence type="ECO:0000313" key="9">
    <source>
        <dbReference type="EMBL" id="MFD0868400.1"/>
    </source>
</evidence>
<keyword evidence="6 7" id="KW-0472">Membrane</keyword>
<protein>
    <submittedName>
        <fullName evidence="9">Oligopeptide ABC transporter permease</fullName>
    </submittedName>
</protein>
<evidence type="ECO:0000256" key="6">
    <source>
        <dbReference type="ARBA" id="ARBA00023136"/>
    </source>
</evidence>
<dbReference type="Gene3D" id="1.10.3720.10">
    <property type="entry name" value="MetI-like"/>
    <property type="match status" value="1"/>
</dbReference>
<dbReference type="PANTHER" id="PTHR43386">
    <property type="entry name" value="OLIGOPEPTIDE TRANSPORT SYSTEM PERMEASE PROTEIN APPC"/>
    <property type="match status" value="1"/>
</dbReference>
<feature type="transmembrane region" description="Helical" evidence="7">
    <location>
        <begin position="168"/>
        <end position="187"/>
    </location>
</feature>
<keyword evidence="3" id="KW-1003">Cell membrane</keyword>
<keyword evidence="5 7" id="KW-1133">Transmembrane helix</keyword>
<dbReference type="InterPro" id="IPR000515">
    <property type="entry name" value="MetI-like"/>
</dbReference>
<feature type="transmembrane region" description="Helical" evidence="7">
    <location>
        <begin position="137"/>
        <end position="156"/>
    </location>
</feature>
<evidence type="ECO:0000259" key="8">
    <source>
        <dbReference type="PROSITE" id="PS50928"/>
    </source>
</evidence>
<dbReference type="Pfam" id="PF12911">
    <property type="entry name" value="OppC_N"/>
    <property type="match status" value="1"/>
</dbReference>
<comment type="caution">
    <text evidence="9">The sequence shown here is derived from an EMBL/GenBank/DDBJ whole genome shotgun (WGS) entry which is preliminary data.</text>
</comment>
<gene>
    <name evidence="9" type="primary">opp4C</name>
    <name evidence="9" type="ORF">ACFQ03_04510</name>
</gene>
<dbReference type="SUPFAM" id="SSF161098">
    <property type="entry name" value="MetI-like"/>
    <property type="match status" value="1"/>
</dbReference>
<dbReference type="CDD" id="cd06261">
    <property type="entry name" value="TM_PBP2"/>
    <property type="match status" value="1"/>
</dbReference>
<feature type="transmembrane region" description="Helical" evidence="7">
    <location>
        <begin position="218"/>
        <end position="240"/>
    </location>
</feature>
<dbReference type="InterPro" id="IPR025966">
    <property type="entry name" value="OppC_N"/>
</dbReference>
<feature type="transmembrane region" description="Helical" evidence="7">
    <location>
        <begin position="276"/>
        <end position="299"/>
    </location>
</feature>
<comment type="similarity">
    <text evidence="7">Belongs to the binding-protein-dependent transport system permease family.</text>
</comment>
<feature type="transmembrane region" description="Helical" evidence="7">
    <location>
        <begin position="37"/>
        <end position="58"/>
    </location>
</feature>
<comment type="subcellular location">
    <subcellularLocation>
        <location evidence="1 7">Cell membrane</location>
        <topology evidence="1 7">Multi-pass membrane protein</topology>
    </subcellularLocation>
</comment>
<dbReference type="NCBIfam" id="NF045476">
    <property type="entry name" value="Opp4C"/>
    <property type="match status" value="1"/>
</dbReference>
<keyword evidence="2 7" id="KW-0813">Transport</keyword>
<evidence type="ECO:0000256" key="3">
    <source>
        <dbReference type="ARBA" id="ARBA00022475"/>
    </source>
</evidence>